<evidence type="ECO:0000313" key="1">
    <source>
        <dbReference type="EMBL" id="CAH0991401.1"/>
    </source>
</evidence>
<accession>A0ABN8EG39</accession>
<proteinExistence type="predicted"/>
<protein>
    <recommendedName>
        <fullName evidence="3">Sulfotransferase</fullName>
    </recommendedName>
</protein>
<sequence>MNDALSLDFDSIIAEAKSATALTNFGDTRFEQPLRVLLHALDTEAKLNEMGRMGQRARIVDILIGRLRAEEYIRRYPEILDEQIEAPVVIVGLPRTGTTMLHRTMACDDRFYAPLWYETRYPAPDLDWDFSLENDARINRAEQEVAAMLAASPDLAAIHPLEACGADEELMLLEQSFFSTTPEAFCYIPSYGQWLSEADNTPGYEYLKRQLQFLQWQKNRSGAGARAQRWLLKTPHHLHQMKTLLSVFPDAKIVQTHRDPVQTIPSICSFHHALWIMASDQVDDHLVAEQWSTKFAAGMRHTMDVRDDAPEVFLDLWFEQTTIDAEGCAKQIYDFVGMEATEQALEAMAQWRQDNRREDRAAHHYTLAQFGLTEEGLRQQFADYRRRFIEAEPSSNNKDQ</sequence>
<keyword evidence="2" id="KW-1185">Reference proteome</keyword>
<dbReference type="PANTHER" id="PTHR36451:SF1">
    <property type="entry name" value="OMEGA-HYDROXY-BETA-DIHYDROMENAQUINONE-9 SULFOTRANSFERASE STF3"/>
    <property type="match status" value="1"/>
</dbReference>
<evidence type="ECO:0008006" key="3">
    <source>
        <dbReference type="Google" id="ProtNLM"/>
    </source>
</evidence>
<name>A0ABN8EG39_9GAMM</name>
<gene>
    <name evidence="1" type="ORF">SIN8267_01505</name>
</gene>
<comment type="caution">
    <text evidence="1">The sequence shown here is derived from an EMBL/GenBank/DDBJ whole genome shotgun (WGS) entry which is preliminary data.</text>
</comment>
<organism evidence="1 2">
    <name type="scientific">Sinobacterium norvegicum</name>
    <dbReference type="NCBI Taxonomy" id="1641715"/>
    <lineage>
        <taxon>Bacteria</taxon>
        <taxon>Pseudomonadati</taxon>
        <taxon>Pseudomonadota</taxon>
        <taxon>Gammaproteobacteria</taxon>
        <taxon>Cellvibrionales</taxon>
        <taxon>Spongiibacteraceae</taxon>
        <taxon>Sinobacterium</taxon>
    </lineage>
</organism>
<dbReference type="InterPro" id="IPR052736">
    <property type="entry name" value="Stf3_sulfotransferase"/>
</dbReference>
<dbReference type="EMBL" id="CAKLPX010000001">
    <property type="protein sequence ID" value="CAH0991401.1"/>
    <property type="molecule type" value="Genomic_DNA"/>
</dbReference>
<dbReference type="SUPFAM" id="SSF52540">
    <property type="entry name" value="P-loop containing nucleoside triphosphate hydrolases"/>
    <property type="match status" value="1"/>
</dbReference>
<reference evidence="1" key="1">
    <citation type="submission" date="2021-12" db="EMBL/GenBank/DDBJ databases">
        <authorList>
            <person name="Rodrigo-Torres L."/>
            <person name="Arahal R. D."/>
            <person name="Lucena T."/>
        </authorList>
    </citation>
    <scope>NUCLEOTIDE SEQUENCE</scope>
    <source>
        <strain evidence="1">CECT 8267</strain>
    </source>
</reference>
<dbReference type="Pfam" id="PF13469">
    <property type="entry name" value="Sulfotransfer_3"/>
    <property type="match status" value="1"/>
</dbReference>
<evidence type="ECO:0000313" key="2">
    <source>
        <dbReference type="Proteomes" id="UP000838100"/>
    </source>
</evidence>
<dbReference type="InterPro" id="IPR027417">
    <property type="entry name" value="P-loop_NTPase"/>
</dbReference>
<dbReference type="PANTHER" id="PTHR36451">
    <property type="entry name" value="PAPS-DEPENDENT SULFOTRANSFERASE STF3"/>
    <property type="match status" value="1"/>
</dbReference>
<dbReference type="Proteomes" id="UP000838100">
    <property type="component" value="Unassembled WGS sequence"/>
</dbReference>
<dbReference type="Gene3D" id="3.40.50.300">
    <property type="entry name" value="P-loop containing nucleotide triphosphate hydrolases"/>
    <property type="match status" value="1"/>
</dbReference>
<dbReference type="RefSeq" id="WP_237444052.1">
    <property type="nucleotide sequence ID" value="NZ_CAKLPX010000001.1"/>
</dbReference>